<gene>
    <name evidence="1" type="ORF">EVAR_95153_1</name>
</gene>
<dbReference type="EMBL" id="BGZK01000483">
    <property type="protein sequence ID" value="GBP46453.1"/>
    <property type="molecule type" value="Genomic_DNA"/>
</dbReference>
<reference evidence="1 2" key="1">
    <citation type="journal article" date="2019" name="Commun. Biol.">
        <title>The bagworm genome reveals a unique fibroin gene that provides high tensile strength.</title>
        <authorList>
            <person name="Kono N."/>
            <person name="Nakamura H."/>
            <person name="Ohtoshi R."/>
            <person name="Tomita M."/>
            <person name="Numata K."/>
            <person name="Arakawa K."/>
        </authorList>
    </citation>
    <scope>NUCLEOTIDE SEQUENCE [LARGE SCALE GENOMIC DNA]</scope>
</reference>
<dbReference type="Proteomes" id="UP000299102">
    <property type="component" value="Unassembled WGS sequence"/>
</dbReference>
<protein>
    <recommendedName>
        <fullName evidence="3">Mos1 transposase HTH domain-containing protein</fullName>
    </recommendedName>
</protein>
<comment type="caution">
    <text evidence="1">The sequence shown here is derived from an EMBL/GenBank/DDBJ whole genome shotgun (WGS) entry which is preliminary data.</text>
</comment>
<organism evidence="1 2">
    <name type="scientific">Eumeta variegata</name>
    <name type="common">Bagworm moth</name>
    <name type="synonym">Eumeta japonica</name>
    <dbReference type="NCBI Taxonomy" id="151549"/>
    <lineage>
        <taxon>Eukaryota</taxon>
        <taxon>Metazoa</taxon>
        <taxon>Ecdysozoa</taxon>
        <taxon>Arthropoda</taxon>
        <taxon>Hexapoda</taxon>
        <taxon>Insecta</taxon>
        <taxon>Pterygota</taxon>
        <taxon>Neoptera</taxon>
        <taxon>Endopterygota</taxon>
        <taxon>Lepidoptera</taxon>
        <taxon>Glossata</taxon>
        <taxon>Ditrysia</taxon>
        <taxon>Tineoidea</taxon>
        <taxon>Psychidae</taxon>
        <taxon>Oiketicinae</taxon>
        <taxon>Eumeta</taxon>
    </lineage>
</organism>
<accession>A0A4C1W608</accession>
<dbReference type="AlphaFoldDB" id="A0A4C1W608"/>
<proteinExistence type="predicted"/>
<name>A0A4C1W608_EUMVA</name>
<evidence type="ECO:0000313" key="1">
    <source>
        <dbReference type="EMBL" id="GBP46453.1"/>
    </source>
</evidence>
<sequence>MNNGNAIPEAGKEVTIVSTEAETQTQTEFEPKQSLSRFLTVFGDEAPCKTTIYNWFTEFKRSRVNLSDEFRMVVCPPLRTTKTSMLDTV</sequence>
<dbReference type="OrthoDB" id="10017160at2759"/>
<evidence type="ECO:0008006" key="3">
    <source>
        <dbReference type="Google" id="ProtNLM"/>
    </source>
</evidence>
<evidence type="ECO:0000313" key="2">
    <source>
        <dbReference type="Proteomes" id="UP000299102"/>
    </source>
</evidence>
<keyword evidence="2" id="KW-1185">Reference proteome</keyword>